<protein>
    <recommendedName>
        <fullName evidence="3">Transcriptional regulator</fullName>
    </recommendedName>
</protein>
<gene>
    <name evidence="1" type="ORF">J07HQW1_01563</name>
</gene>
<dbReference type="EMBL" id="KE356560">
    <property type="protein sequence ID" value="ERG91529.1"/>
    <property type="molecule type" value="Genomic_DNA"/>
</dbReference>
<sequence>MVLIQHTLTGRFYFSSQVYANMPNRETTDRVLEVLKSADEPLSASAIQHRIATRSRDMTTGIIRDVCKEQIEADMVEATDDVPPAYRLVDG</sequence>
<dbReference type="AlphaFoldDB" id="U1MNT0"/>
<evidence type="ECO:0000313" key="2">
    <source>
        <dbReference type="Proteomes" id="UP000030649"/>
    </source>
</evidence>
<reference evidence="1 2" key="1">
    <citation type="journal article" date="2013" name="PLoS ONE">
        <title>Assembly-driven community genomics of a hypersaline microbial ecosystem.</title>
        <authorList>
            <person name="Podell S."/>
            <person name="Ugalde J.A."/>
            <person name="Narasingarao P."/>
            <person name="Banfield J.F."/>
            <person name="Heidelberg K.B."/>
            <person name="Allen E.E."/>
        </authorList>
    </citation>
    <scope>NUCLEOTIDE SEQUENCE [LARGE SCALE GENOMIC DNA]</scope>
    <source>
        <strain evidence="2">J07HQW1</strain>
    </source>
</reference>
<dbReference type="HOGENOM" id="CLU_187347_0_0_2"/>
<dbReference type="Proteomes" id="UP000030649">
    <property type="component" value="Unassembled WGS sequence"/>
</dbReference>
<organism evidence="1 2">
    <name type="scientific">Haloquadratum walsbyi J07HQW1</name>
    <dbReference type="NCBI Taxonomy" id="1238424"/>
    <lineage>
        <taxon>Archaea</taxon>
        <taxon>Methanobacteriati</taxon>
        <taxon>Methanobacteriota</taxon>
        <taxon>Stenosarchaea group</taxon>
        <taxon>Halobacteria</taxon>
        <taxon>Halobacteriales</taxon>
        <taxon>Haloferacaceae</taxon>
        <taxon>Haloquadratum</taxon>
    </lineage>
</organism>
<name>U1MNT0_9EURY</name>
<evidence type="ECO:0000313" key="1">
    <source>
        <dbReference type="EMBL" id="ERG91529.1"/>
    </source>
</evidence>
<proteinExistence type="predicted"/>
<accession>U1MNT0</accession>
<evidence type="ECO:0008006" key="3">
    <source>
        <dbReference type="Google" id="ProtNLM"/>
    </source>
</evidence>